<proteinExistence type="predicted"/>
<gene>
    <name evidence="1" type="ordered locus">Haur_4457</name>
</gene>
<accession>A9AZN5</accession>
<dbReference type="Proteomes" id="UP000000787">
    <property type="component" value="Chromosome"/>
</dbReference>
<evidence type="ECO:0000313" key="2">
    <source>
        <dbReference type="Proteomes" id="UP000000787"/>
    </source>
</evidence>
<dbReference type="EMBL" id="CP000875">
    <property type="protein sequence ID" value="ABX07089.1"/>
    <property type="molecule type" value="Genomic_DNA"/>
</dbReference>
<dbReference type="HOGENOM" id="CLU_1260004_0_0_0"/>
<dbReference type="InParanoid" id="A9AZN5"/>
<name>A9AZN5_HERA2</name>
<organism evidence="1 2">
    <name type="scientific">Herpetosiphon aurantiacus (strain ATCC 23779 / DSM 785 / 114-95)</name>
    <dbReference type="NCBI Taxonomy" id="316274"/>
    <lineage>
        <taxon>Bacteria</taxon>
        <taxon>Bacillati</taxon>
        <taxon>Chloroflexota</taxon>
        <taxon>Chloroflexia</taxon>
        <taxon>Herpetosiphonales</taxon>
        <taxon>Herpetosiphonaceae</taxon>
        <taxon>Herpetosiphon</taxon>
    </lineage>
</organism>
<evidence type="ECO:0000313" key="1">
    <source>
        <dbReference type="EMBL" id="ABX07089.1"/>
    </source>
</evidence>
<dbReference type="AlphaFoldDB" id="A9AZN5"/>
<keyword evidence="2" id="KW-1185">Reference proteome</keyword>
<dbReference type="BioCyc" id="HAUR316274:GHYA-4512-MONOMER"/>
<dbReference type="STRING" id="316274.Haur_4457"/>
<reference evidence="1 2" key="1">
    <citation type="journal article" date="2011" name="Stand. Genomic Sci.">
        <title>Complete genome sequence of the filamentous gliding predatory bacterium Herpetosiphon aurantiacus type strain (114-95(T)).</title>
        <authorList>
            <person name="Kiss H."/>
            <person name="Nett M."/>
            <person name="Domin N."/>
            <person name="Martin K."/>
            <person name="Maresca J.A."/>
            <person name="Copeland A."/>
            <person name="Lapidus A."/>
            <person name="Lucas S."/>
            <person name="Berry K.W."/>
            <person name="Glavina Del Rio T."/>
            <person name="Dalin E."/>
            <person name="Tice H."/>
            <person name="Pitluck S."/>
            <person name="Richardson P."/>
            <person name="Bruce D."/>
            <person name="Goodwin L."/>
            <person name="Han C."/>
            <person name="Detter J.C."/>
            <person name="Schmutz J."/>
            <person name="Brettin T."/>
            <person name="Land M."/>
            <person name="Hauser L."/>
            <person name="Kyrpides N.C."/>
            <person name="Ivanova N."/>
            <person name="Goker M."/>
            <person name="Woyke T."/>
            <person name="Klenk H.P."/>
            <person name="Bryant D.A."/>
        </authorList>
    </citation>
    <scope>NUCLEOTIDE SEQUENCE [LARGE SCALE GENOMIC DNA]</scope>
    <source>
        <strain evidence="2">ATCC 23779 / DSM 785 / 114-95</strain>
    </source>
</reference>
<dbReference type="KEGG" id="hau:Haur_4457"/>
<protein>
    <submittedName>
        <fullName evidence="1">Uncharacterized protein</fullName>
    </submittedName>
</protein>
<sequence>MTHQQTYINLGYYLSHEGSSCDHNNITTPEFFFTQDEQQPLVLDPICLDKISNVGAATDLLGQKLDAGFEFPYVFTTFELALEFVERFCSKRYQWQIIGIALPKQFVASSLAAVEALYTQPKPALYAMLQAQQAPHPAMQPLGFDILSFDIFCWESYLYRNVLPQKPILLDLNQHQLIEDYSEAVRLTRRIINREISWDGHPISLGNWVPCLIQSLVVK</sequence>